<dbReference type="Proteomes" id="UP000483820">
    <property type="component" value="Chromosome IV"/>
</dbReference>
<comment type="caution">
    <text evidence="2">The sequence shown here is derived from an EMBL/GenBank/DDBJ whole genome shotgun (WGS) entry which is preliminary data.</text>
</comment>
<name>A0A6A5GWI5_CAERE</name>
<gene>
    <name evidence="2" type="ORF">GCK72_015315</name>
</gene>
<dbReference type="RefSeq" id="XP_053585546.1">
    <property type="nucleotide sequence ID" value="XM_053730774.1"/>
</dbReference>
<dbReference type="EMBL" id="WUAV01000004">
    <property type="protein sequence ID" value="KAF1758855.1"/>
    <property type="molecule type" value="Genomic_DNA"/>
</dbReference>
<accession>A0A6A5GWI5</accession>
<evidence type="ECO:0000256" key="1">
    <source>
        <dbReference type="SAM" id="MobiDB-lite"/>
    </source>
</evidence>
<organism evidence="2 3">
    <name type="scientific">Caenorhabditis remanei</name>
    <name type="common">Caenorhabditis vulgaris</name>
    <dbReference type="NCBI Taxonomy" id="31234"/>
    <lineage>
        <taxon>Eukaryota</taxon>
        <taxon>Metazoa</taxon>
        <taxon>Ecdysozoa</taxon>
        <taxon>Nematoda</taxon>
        <taxon>Chromadorea</taxon>
        <taxon>Rhabditida</taxon>
        <taxon>Rhabditina</taxon>
        <taxon>Rhabditomorpha</taxon>
        <taxon>Rhabditoidea</taxon>
        <taxon>Rhabditidae</taxon>
        <taxon>Peloderinae</taxon>
        <taxon>Caenorhabditis</taxon>
    </lineage>
</organism>
<reference evidence="2 3" key="1">
    <citation type="submission" date="2019-12" db="EMBL/GenBank/DDBJ databases">
        <title>Chromosome-level assembly of the Caenorhabditis remanei genome.</title>
        <authorList>
            <person name="Teterina A.A."/>
            <person name="Willis J.H."/>
            <person name="Phillips P.C."/>
        </authorList>
    </citation>
    <scope>NUCLEOTIDE SEQUENCE [LARGE SCALE GENOMIC DNA]</scope>
    <source>
        <strain evidence="2 3">PX506</strain>
        <tissue evidence="2">Whole organism</tissue>
    </source>
</reference>
<sequence length="233" mass="26505">MLVAVCRGAGALLKSSYHRSRPNPQLVLEPKTSLAAFVEVAVLEVAVEVDVEVAVEKQCQGNILIVGEANLQCTVAGIGMIECMEEMVIFQSEMEIGRNPIFPFSETKFPKYPNRRFPTPIVITSVQKETEESVNKDETKEEIKQEENPKDDVLEEVQQMVANLKILNTTIDNLSKKINSNQHQQSNVNYHMSHYFNGSRFVMPHPNYGYHHRTVYHPQYGTTNHFGQYGNRH</sequence>
<evidence type="ECO:0000313" key="3">
    <source>
        <dbReference type="Proteomes" id="UP000483820"/>
    </source>
</evidence>
<feature type="region of interest" description="Disordered" evidence="1">
    <location>
        <begin position="128"/>
        <end position="150"/>
    </location>
</feature>
<protein>
    <submittedName>
        <fullName evidence="2">Uncharacterized protein</fullName>
    </submittedName>
</protein>
<dbReference type="GeneID" id="9804517"/>
<dbReference type="KEGG" id="crq:GCK72_015315"/>
<evidence type="ECO:0000313" key="2">
    <source>
        <dbReference type="EMBL" id="KAF1758855.1"/>
    </source>
</evidence>
<proteinExistence type="predicted"/>
<dbReference type="AlphaFoldDB" id="A0A6A5GWI5"/>
<dbReference type="CTD" id="9804517"/>